<proteinExistence type="predicted"/>
<dbReference type="AlphaFoldDB" id="A0A6A7C243"/>
<reference evidence="2" key="1">
    <citation type="journal article" date="2020" name="Stud. Mycol.">
        <title>101 Dothideomycetes genomes: a test case for predicting lifestyles and emergence of pathogens.</title>
        <authorList>
            <person name="Haridas S."/>
            <person name="Albert R."/>
            <person name="Binder M."/>
            <person name="Bloem J."/>
            <person name="Labutti K."/>
            <person name="Salamov A."/>
            <person name="Andreopoulos B."/>
            <person name="Baker S."/>
            <person name="Barry K."/>
            <person name="Bills G."/>
            <person name="Bluhm B."/>
            <person name="Cannon C."/>
            <person name="Castanera R."/>
            <person name="Culley D."/>
            <person name="Daum C."/>
            <person name="Ezra D."/>
            <person name="Gonzalez J."/>
            <person name="Henrissat B."/>
            <person name="Kuo A."/>
            <person name="Liang C."/>
            <person name="Lipzen A."/>
            <person name="Lutzoni F."/>
            <person name="Magnuson J."/>
            <person name="Mondo S."/>
            <person name="Nolan M."/>
            <person name="Ohm R."/>
            <person name="Pangilinan J."/>
            <person name="Park H.-J."/>
            <person name="Ramirez L."/>
            <person name="Alfaro M."/>
            <person name="Sun H."/>
            <person name="Tritt A."/>
            <person name="Yoshinaga Y."/>
            <person name="Zwiers L.-H."/>
            <person name="Turgeon B."/>
            <person name="Goodwin S."/>
            <person name="Spatafora J."/>
            <person name="Crous P."/>
            <person name="Grigoriev I."/>
        </authorList>
    </citation>
    <scope>NUCLEOTIDE SEQUENCE</scope>
    <source>
        <strain evidence="2">CBS 480.64</strain>
    </source>
</reference>
<name>A0A6A7C243_9PEZI</name>
<feature type="transmembrane region" description="Helical" evidence="1">
    <location>
        <begin position="150"/>
        <end position="178"/>
    </location>
</feature>
<keyword evidence="1" id="KW-0472">Membrane</keyword>
<feature type="transmembrane region" description="Helical" evidence="1">
    <location>
        <begin position="295"/>
        <end position="314"/>
    </location>
</feature>
<evidence type="ECO:0000256" key="1">
    <source>
        <dbReference type="SAM" id="Phobius"/>
    </source>
</evidence>
<feature type="transmembrane region" description="Helical" evidence="1">
    <location>
        <begin position="83"/>
        <end position="102"/>
    </location>
</feature>
<gene>
    <name evidence="2" type="ORF">K470DRAFT_281884</name>
</gene>
<evidence type="ECO:0000313" key="3">
    <source>
        <dbReference type="Proteomes" id="UP000799421"/>
    </source>
</evidence>
<evidence type="ECO:0000313" key="2">
    <source>
        <dbReference type="EMBL" id="KAF2860768.1"/>
    </source>
</evidence>
<keyword evidence="1" id="KW-1133">Transmembrane helix</keyword>
<keyword evidence="1" id="KW-0812">Transmembrane</keyword>
<dbReference type="OrthoDB" id="5394254at2759"/>
<keyword evidence="3" id="KW-1185">Reference proteome</keyword>
<sequence>MARSTARSRHTSLPAYLRLPLACVINVVIGIIFHSVSAGITGYELAAISQRPSDYQLGLLMAWKLTEGLLTYVLGYHGKSKDVAALTCLGHLPYYFFLYTFYEVDTKACGLSLAVDVGRLALPSLLMPPADRPRTSDGEDRNLTKNASDWLLTIIFGATIYALVIYISFSTWLLPYLVTHFDHMRSLEKAHNASITALTGLLLPLGWASSQYLFAPTVANIEPLDDLQDMAEFDPATASLQETLAHNLGIDKHGFSNRAKALTLRAVVLVAYSAINIFIRVFFTVRGAEPLGTLAWAGMWGAAGALTSLAYAWVGHRVGLNETGN</sequence>
<protein>
    <submittedName>
        <fullName evidence="2">Uncharacterized protein</fullName>
    </submittedName>
</protein>
<accession>A0A6A7C243</accession>
<feature type="transmembrane region" description="Helical" evidence="1">
    <location>
        <begin position="21"/>
        <end position="43"/>
    </location>
</feature>
<organism evidence="2 3">
    <name type="scientific">Piedraia hortae CBS 480.64</name>
    <dbReference type="NCBI Taxonomy" id="1314780"/>
    <lineage>
        <taxon>Eukaryota</taxon>
        <taxon>Fungi</taxon>
        <taxon>Dikarya</taxon>
        <taxon>Ascomycota</taxon>
        <taxon>Pezizomycotina</taxon>
        <taxon>Dothideomycetes</taxon>
        <taxon>Dothideomycetidae</taxon>
        <taxon>Capnodiales</taxon>
        <taxon>Piedraiaceae</taxon>
        <taxon>Piedraia</taxon>
    </lineage>
</organism>
<dbReference type="EMBL" id="MU005978">
    <property type="protein sequence ID" value="KAF2860768.1"/>
    <property type="molecule type" value="Genomic_DNA"/>
</dbReference>
<feature type="transmembrane region" description="Helical" evidence="1">
    <location>
        <begin position="262"/>
        <end position="283"/>
    </location>
</feature>
<dbReference type="Proteomes" id="UP000799421">
    <property type="component" value="Unassembled WGS sequence"/>
</dbReference>